<evidence type="ECO:0000256" key="5">
    <source>
        <dbReference type="ARBA" id="ARBA00022729"/>
    </source>
</evidence>
<feature type="signal peptide" evidence="6">
    <location>
        <begin position="1"/>
        <end position="16"/>
    </location>
</feature>
<dbReference type="GO" id="GO:0060320">
    <property type="term" value="P:rejection of self pollen"/>
    <property type="evidence" value="ECO:0007669"/>
    <property type="project" value="UniProtKB-KW"/>
</dbReference>
<gene>
    <name evidence="7" type="ORF">CDL12_20170</name>
</gene>
<evidence type="ECO:0000256" key="3">
    <source>
        <dbReference type="ARBA" id="ARBA00022471"/>
    </source>
</evidence>
<comment type="similarity">
    <text evidence="2 6">Belongs to the plant self-incompatibility (S1) protein family.</text>
</comment>
<evidence type="ECO:0000256" key="6">
    <source>
        <dbReference type="RuleBase" id="RU367044"/>
    </source>
</evidence>
<keyword evidence="3 6" id="KW-0713">Self-incompatibility</keyword>
<dbReference type="GO" id="GO:0005576">
    <property type="term" value="C:extracellular region"/>
    <property type="evidence" value="ECO:0007669"/>
    <property type="project" value="UniProtKB-SubCell"/>
</dbReference>
<keyword evidence="5 6" id="KW-0732">Signal</keyword>
<dbReference type="Pfam" id="PF05938">
    <property type="entry name" value="Self-incomp_S1"/>
    <property type="match status" value="1"/>
</dbReference>
<proteinExistence type="inferred from homology"/>
<organism evidence="7 8">
    <name type="scientific">Handroanthus impetiginosus</name>
    <dbReference type="NCBI Taxonomy" id="429701"/>
    <lineage>
        <taxon>Eukaryota</taxon>
        <taxon>Viridiplantae</taxon>
        <taxon>Streptophyta</taxon>
        <taxon>Embryophyta</taxon>
        <taxon>Tracheophyta</taxon>
        <taxon>Spermatophyta</taxon>
        <taxon>Magnoliopsida</taxon>
        <taxon>eudicotyledons</taxon>
        <taxon>Gunneridae</taxon>
        <taxon>Pentapetalae</taxon>
        <taxon>asterids</taxon>
        <taxon>lamiids</taxon>
        <taxon>Lamiales</taxon>
        <taxon>Bignoniaceae</taxon>
        <taxon>Crescentiina</taxon>
        <taxon>Tabebuia alliance</taxon>
        <taxon>Handroanthus</taxon>
    </lineage>
</organism>
<dbReference type="PANTHER" id="PTHR31232:SF155">
    <property type="entry name" value="PLANT SELF-INCOMPATIBILITY PROTEIN S1 FAMILY"/>
    <property type="match status" value="1"/>
</dbReference>
<accession>A0A2G9GPN9</accession>
<dbReference type="InterPro" id="IPR010264">
    <property type="entry name" value="Self-incomp_S1"/>
</dbReference>
<dbReference type="PANTHER" id="PTHR31232">
    <property type="match status" value="1"/>
</dbReference>
<protein>
    <recommendedName>
        <fullName evidence="6">S-protein homolog</fullName>
    </recommendedName>
</protein>
<evidence type="ECO:0000313" key="7">
    <source>
        <dbReference type="EMBL" id="PIN07264.1"/>
    </source>
</evidence>
<dbReference type="Proteomes" id="UP000231279">
    <property type="component" value="Unassembled WGS sequence"/>
</dbReference>
<comment type="caution">
    <text evidence="7">The sequence shown here is derived from an EMBL/GenBank/DDBJ whole genome shotgun (WGS) entry which is preliminary data.</text>
</comment>
<reference evidence="8" key="1">
    <citation type="journal article" date="2018" name="Gigascience">
        <title>Genome assembly of the Pink Ipe (Handroanthus impetiginosus, Bignoniaceae), a highly valued, ecologically keystone Neotropical timber forest tree.</title>
        <authorList>
            <person name="Silva-Junior O.B."/>
            <person name="Grattapaglia D."/>
            <person name="Novaes E."/>
            <person name="Collevatti R.G."/>
        </authorList>
    </citation>
    <scope>NUCLEOTIDE SEQUENCE [LARGE SCALE GENOMIC DNA]</scope>
    <source>
        <strain evidence="8">cv. UFG-1</strain>
    </source>
</reference>
<evidence type="ECO:0000256" key="1">
    <source>
        <dbReference type="ARBA" id="ARBA00004613"/>
    </source>
</evidence>
<evidence type="ECO:0000256" key="2">
    <source>
        <dbReference type="ARBA" id="ARBA00005581"/>
    </source>
</evidence>
<keyword evidence="4 6" id="KW-0964">Secreted</keyword>
<sequence>MLLSLFILSNLLHAFALEQPNCFTTPKILVDVSNSLSEPLLLRCKSGDTDLQYHILQTRGHFSWSFCVNFPRTTLFTCDLKTTTRKASFKAYEAGLEESCKNKKCLWTARDDGIYLYQFKFYNWSPLSRA</sequence>
<dbReference type="EMBL" id="NKXS01004164">
    <property type="protein sequence ID" value="PIN07264.1"/>
    <property type="molecule type" value="Genomic_DNA"/>
</dbReference>
<keyword evidence="8" id="KW-1185">Reference proteome</keyword>
<comment type="subcellular location">
    <subcellularLocation>
        <location evidence="1 6">Secreted</location>
    </subcellularLocation>
</comment>
<evidence type="ECO:0000313" key="8">
    <source>
        <dbReference type="Proteomes" id="UP000231279"/>
    </source>
</evidence>
<name>A0A2G9GPN9_9LAMI</name>
<dbReference type="AlphaFoldDB" id="A0A2G9GPN9"/>
<dbReference type="OrthoDB" id="1848419at2759"/>
<feature type="chain" id="PRO_5025097141" description="S-protein homolog" evidence="6">
    <location>
        <begin position="17"/>
        <end position="130"/>
    </location>
</feature>
<evidence type="ECO:0000256" key="4">
    <source>
        <dbReference type="ARBA" id="ARBA00022525"/>
    </source>
</evidence>